<proteinExistence type="predicted"/>
<feature type="transmembrane region" description="Helical" evidence="5">
    <location>
        <begin position="157"/>
        <end position="178"/>
    </location>
</feature>
<dbReference type="Gene3D" id="1.20.1070.10">
    <property type="entry name" value="Rhodopsin 7-helix transmembrane proteins"/>
    <property type="match status" value="1"/>
</dbReference>
<sequence>MIQSRFIAITFPIYYRKMFTLHASNVIIAFFATGSFLYSCLFFIDGCDFFYIHYPPGWTYNMTPCTEFLALYVDYYYNYFIFFVSLGLDITTIVQLRSMRRRALARQRMMNGVQAREDKRMESRELRFLAQAASSTLMNFALYWFGLVLVTDPRFQLLSYSLSWELIHTLAGMIFVAFNPEIRRHLLFKKKSSPKAMSVTVVSARATATNFS</sequence>
<dbReference type="AlphaFoldDB" id="A0A7I4Y129"/>
<comment type="subcellular location">
    <subcellularLocation>
        <location evidence="1">Membrane</location>
    </subcellularLocation>
</comment>
<evidence type="ECO:0000256" key="5">
    <source>
        <dbReference type="SAM" id="Phobius"/>
    </source>
</evidence>
<keyword evidence="4 5" id="KW-0472">Membrane</keyword>
<feature type="transmembrane region" description="Helical" evidence="5">
    <location>
        <begin position="76"/>
        <end position="96"/>
    </location>
</feature>
<keyword evidence="7" id="KW-1185">Reference proteome</keyword>
<dbReference type="Proteomes" id="UP000025227">
    <property type="component" value="Unplaced"/>
</dbReference>
<dbReference type="OMA" id="EDKRMES"/>
<dbReference type="InterPro" id="IPR019430">
    <property type="entry name" value="7TM_GPCR_serpentine_rcpt_Srx"/>
</dbReference>
<name>A0A7I4Y129_HAECO</name>
<dbReference type="OrthoDB" id="5871655at2759"/>
<dbReference type="PROSITE" id="PS50262">
    <property type="entry name" value="G_PROTEIN_RECEP_F1_2"/>
    <property type="match status" value="1"/>
</dbReference>
<protein>
    <submittedName>
        <fullName evidence="8">7TM GPCR domain containing protein</fullName>
    </submittedName>
</protein>
<evidence type="ECO:0000259" key="6">
    <source>
        <dbReference type="PROSITE" id="PS50262"/>
    </source>
</evidence>
<dbReference type="CDD" id="cd00637">
    <property type="entry name" value="7tm_classA_rhodopsin-like"/>
    <property type="match status" value="1"/>
</dbReference>
<keyword evidence="2 5" id="KW-0812">Transmembrane</keyword>
<reference evidence="8" key="1">
    <citation type="submission" date="2020-12" db="UniProtKB">
        <authorList>
            <consortium name="WormBaseParasite"/>
        </authorList>
    </citation>
    <scope>IDENTIFICATION</scope>
    <source>
        <strain evidence="8">MHco3</strain>
    </source>
</reference>
<feature type="domain" description="G-protein coupled receptors family 1 profile" evidence="6">
    <location>
        <begin position="1"/>
        <end position="183"/>
    </location>
</feature>
<keyword evidence="3 5" id="KW-1133">Transmembrane helix</keyword>
<evidence type="ECO:0000313" key="8">
    <source>
        <dbReference type="WBParaSite" id="HCON_00040845-00001"/>
    </source>
</evidence>
<dbReference type="GO" id="GO:0016020">
    <property type="term" value="C:membrane"/>
    <property type="evidence" value="ECO:0007669"/>
    <property type="project" value="UniProtKB-SubCell"/>
</dbReference>
<organism evidence="7 8">
    <name type="scientific">Haemonchus contortus</name>
    <name type="common">Barber pole worm</name>
    <dbReference type="NCBI Taxonomy" id="6289"/>
    <lineage>
        <taxon>Eukaryota</taxon>
        <taxon>Metazoa</taxon>
        <taxon>Ecdysozoa</taxon>
        <taxon>Nematoda</taxon>
        <taxon>Chromadorea</taxon>
        <taxon>Rhabditida</taxon>
        <taxon>Rhabditina</taxon>
        <taxon>Rhabditomorpha</taxon>
        <taxon>Strongyloidea</taxon>
        <taxon>Trichostrongylidae</taxon>
        <taxon>Haemonchus</taxon>
    </lineage>
</organism>
<dbReference type="PANTHER" id="PTHR23017">
    <property type="entry name" value="SERPENTINE RECEPTOR, CLASS X"/>
    <property type="match status" value="1"/>
</dbReference>
<evidence type="ECO:0000256" key="4">
    <source>
        <dbReference type="ARBA" id="ARBA00023136"/>
    </source>
</evidence>
<dbReference type="Pfam" id="PF10328">
    <property type="entry name" value="7TM_GPCR_Srx"/>
    <property type="match status" value="1"/>
</dbReference>
<evidence type="ECO:0000313" key="7">
    <source>
        <dbReference type="Proteomes" id="UP000025227"/>
    </source>
</evidence>
<evidence type="ECO:0000256" key="2">
    <source>
        <dbReference type="ARBA" id="ARBA00022692"/>
    </source>
</evidence>
<feature type="transmembrane region" description="Helical" evidence="5">
    <location>
        <begin position="126"/>
        <end position="145"/>
    </location>
</feature>
<accession>A0A7I4Y129</accession>
<dbReference type="SUPFAM" id="SSF81321">
    <property type="entry name" value="Family A G protein-coupled receptor-like"/>
    <property type="match status" value="1"/>
</dbReference>
<feature type="transmembrane region" description="Helical" evidence="5">
    <location>
        <begin position="21"/>
        <end position="44"/>
    </location>
</feature>
<evidence type="ECO:0000256" key="3">
    <source>
        <dbReference type="ARBA" id="ARBA00022989"/>
    </source>
</evidence>
<evidence type="ECO:0000256" key="1">
    <source>
        <dbReference type="ARBA" id="ARBA00004370"/>
    </source>
</evidence>
<dbReference type="InterPro" id="IPR017452">
    <property type="entry name" value="GPCR_Rhodpsn_7TM"/>
</dbReference>
<dbReference type="WBParaSite" id="HCON_00040845-00001">
    <property type="protein sequence ID" value="HCON_00040845-00001"/>
    <property type="gene ID" value="HCON_00040845"/>
</dbReference>